<dbReference type="Gene3D" id="1.20.58.60">
    <property type="match status" value="3"/>
</dbReference>
<keyword evidence="5 8" id="KW-0472">Membrane</keyword>
<dbReference type="InterPro" id="IPR052403">
    <property type="entry name" value="LINC-complex_assoc"/>
</dbReference>
<keyword evidence="2 8" id="KW-0812">Transmembrane</keyword>
<evidence type="ECO:0000256" key="1">
    <source>
        <dbReference type="ARBA" id="ARBA00008619"/>
    </source>
</evidence>
<evidence type="ECO:0000256" key="6">
    <source>
        <dbReference type="ARBA" id="ARBA00023242"/>
    </source>
</evidence>
<dbReference type="InterPro" id="IPR057933">
    <property type="entry name" value="SYNE3_dom"/>
</dbReference>
<keyword evidence="12" id="KW-1185">Reference proteome</keyword>
<reference evidence="11" key="1">
    <citation type="submission" date="2025-08" db="UniProtKB">
        <authorList>
            <consortium name="Ensembl"/>
        </authorList>
    </citation>
    <scope>IDENTIFICATION</scope>
</reference>
<keyword evidence="4 9" id="KW-1133">Transmembrane helix</keyword>
<name>A0A3Q2ZGV5_HIPCM</name>
<dbReference type="InterPro" id="IPR057932">
    <property type="entry name" value="Spectrin_SYNE1_3"/>
</dbReference>
<dbReference type="GO" id="GO:0045111">
    <property type="term" value="C:intermediate filament cytoskeleton"/>
    <property type="evidence" value="ECO:0007669"/>
    <property type="project" value="Ensembl"/>
</dbReference>
<keyword evidence="3" id="KW-0677">Repeat</keyword>
<feature type="transmembrane region" description="Helical" evidence="9">
    <location>
        <begin position="936"/>
        <end position="957"/>
    </location>
</feature>
<dbReference type="GO" id="GO:0034993">
    <property type="term" value="C:meiotic nuclear membrane microtubule tethering complex"/>
    <property type="evidence" value="ECO:0007669"/>
    <property type="project" value="TreeGrafter"/>
</dbReference>
<dbReference type="STRING" id="109280.ENSHCOP00000025543"/>
<evidence type="ECO:0000256" key="8">
    <source>
        <dbReference type="PROSITE-ProRule" id="PRU00385"/>
    </source>
</evidence>
<dbReference type="Pfam" id="PF25804">
    <property type="entry name" value="SYNE3"/>
    <property type="match status" value="1"/>
</dbReference>
<evidence type="ECO:0000313" key="12">
    <source>
        <dbReference type="Proteomes" id="UP000264820"/>
    </source>
</evidence>
<evidence type="ECO:0000256" key="4">
    <source>
        <dbReference type="ARBA" id="ARBA00022989"/>
    </source>
</evidence>
<dbReference type="InterPro" id="IPR018159">
    <property type="entry name" value="Spectrin/alpha-actinin"/>
</dbReference>
<feature type="topological domain" description="Cytoplasmic" evidence="8">
    <location>
        <begin position="1"/>
        <end position="935"/>
    </location>
</feature>
<feature type="topological domain" description="Perinuclear space" evidence="8">
    <location>
        <begin position="957"/>
        <end position="985"/>
    </location>
</feature>
<accession>A0A3Q2ZGV5</accession>
<dbReference type="GO" id="GO:0051015">
    <property type="term" value="F:actin filament binding"/>
    <property type="evidence" value="ECO:0007669"/>
    <property type="project" value="TreeGrafter"/>
</dbReference>
<dbReference type="PANTHER" id="PTHR47535:SF2">
    <property type="entry name" value="NESPRIN-3"/>
    <property type="match status" value="1"/>
</dbReference>
<evidence type="ECO:0000256" key="9">
    <source>
        <dbReference type="SAM" id="Phobius"/>
    </source>
</evidence>
<reference evidence="11" key="2">
    <citation type="submission" date="2025-09" db="UniProtKB">
        <authorList>
            <consortium name="Ensembl"/>
        </authorList>
    </citation>
    <scope>IDENTIFICATION</scope>
</reference>
<dbReference type="SUPFAM" id="SSF46966">
    <property type="entry name" value="Spectrin repeat"/>
    <property type="match status" value="4"/>
</dbReference>
<feature type="domain" description="KASH" evidence="10">
    <location>
        <begin position="927"/>
        <end position="985"/>
    </location>
</feature>
<protein>
    <submittedName>
        <fullName evidence="11">Spectrin repeat containing, nuclear envelope family member 3</fullName>
    </submittedName>
</protein>
<dbReference type="Ensembl" id="ENSHCOT00000027034.1">
    <property type="protein sequence ID" value="ENSHCOP00000025543.1"/>
    <property type="gene ID" value="ENSHCOG00000015793.1"/>
</dbReference>
<comment type="subcellular location">
    <subcellularLocation>
        <location evidence="7">Nucleus outer membrane</location>
        <topology evidence="7">Single-pass type IV membrane protein</topology>
    </subcellularLocation>
</comment>
<dbReference type="InterPro" id="IPR012315">
    <property type="entry name" value="KASH"/>
</dbReference>
<dbReference type="OMA" id="ACCLEDQ"/>
<sequence length="985" mass="114359">MTEQEQQTFMERLEVALSWMKDVQERLRANDDTQGPLNALEARLRETEKIHQSEHEGRVKMDMALVASEHLLEIGDEQLKSHIQAKLKDLKSCWEETCTYIIHCHSRIEWVWLHWSEYLKAQQEFLLWLMRQQRDLDIGVELQLGLKEKLWKVDQQRVVVSDVHGQEALLERLLDEAAVLHNRTQDPSVEPQVQEKLQQAYNDIRDKVEDRLSLLQAIAEEHQTYQGSVHQFQLWLLSKTKELTDLMEKDDTTENKLQALDDIVASEEKTLQYIEGVAETVRVKTSPAGAEVVVEEAEELRLGWQRLRQGLCEVEESLHNTMSSHGEYMSRCQRLDDDIGCLRLRLHGLNQELEEDHDVCDGADCSEEQMMGQWRKYEGVRKALVEEESQVDHLKLQLKELFRFSEDSCHISDDVLGVVKEHQSVKCKAAKLCSESESGLRNTLRNPLLFFAHWRRMVSQVLEASAEVTDFSHIVLLVQNIERLLKDSIQLQDRLNQLKTKGDLLGSLFGPERSDDLQSELSTAIRNRELMHVQLLQRKGRLEGLISRTKDFGEAYILVRSKLTSLRDAMTATKGLLPDILAKKSQADQFRVIQKDLEDCEAPIKALENLISGCQSNQTQFEQLFTDWKYLKKTVESEKSIVDHAHFHDNFLNIEKWCIVMKQKLESFKIPTGEWSLESREDEAQRALGEFPEKKIQLQQMEILAEAVLKRTSEEGRVHIVGDMKRLQGLWLALYTMSLNIHRLWKNKLLLCWSTLMTWKIVWLDSVKAQKEPTLLNHLTLFLYLFLFSLLKLMDIYIYIYIYIFFFFVVLFSQMDTDQYQSKKREFEAWLCRENELLSGILNTKRATRKCKEFTMQQDTLSALRSGVTWGQEQFQLLLQGSGVKKSGSGQAADTSLEELRYRWMLYKSKLKAAGDLQTRLRSGKKPGLLQRVCRVALPLWLLFLAFLLLAFLLPLMDEGNSCSISNNFARSFSVMLRYSGPPPT</sequence>
<evidence type="ECO:0000313" key="11">
    <source>
        <dbReference type="Ensembl" id="ENSHCOP00000025543.1"/>
    </source>
</evidence>
<keyword evidence="6" id="KW-0539">Nucleus</keyword>
<proteinExistence type="inferred from homology"/>
<dbReference type="PROSITE" id="PS51049">
    <property type="entry name" value="KASH"/>
    <property type="match status" value="1"/>
</dbReference>
<dbReference type="Pfam" id="PF25803">
    <property type="entry name" value="Spectrin_SYNE1_2"/>
    <property type="match status" value="1"/>
</dbReference>
<dbReference type="AlphaFoldDB" id="A0A3Q2ZGV5"/>
<dbReference type="SMART" id="SM01249">
    <property type="entry name" value="KASH"/>
    <property type="match status" value="1"/>
</dbReference>
<dbReference type="Proteomes" id="UP000264820">
    <property type="component" value="Unplaced"/>
</dbReference>
<comment type="similarity">
    <text evidence="1">Belongs to the nesprin family.</text>
</comment>
<evidence type="ECO:0000256" key="3">
    <source>
        <dbReference type="ARBA" id="ARBA00022737"/>
    </source>
</evidence>
<dbReference type="GO" id="GO:0005737">
    <property type="term" value="C:cytoplasm"/>
    <property type="evidence" value="ECO:0007669"/>
    <property type="project" value="TreeGrafter"/>
</dbReference>
<evidence type="ECO:0000256" key="7">
    <source>
        <dbReference type="ARBA" id="ARBA00046312"/>
    </source>
</evidence>
<evidence type="ECO:0000256" key="2">
    <source>
        <dbReference type="ARBA" id="ARBA00022692"/>
    </source>
</evidence>
<feature type="transmembrane region" description="Helical" evidence="9">
    <location>
        <begin position="797"/>
        <end position="815"/>
    </location>
</feature>
<dbReference type="GO" id="GO:0007097">
    <property type="term" value="P:nuclear migration"/>
    <property type="evidence" value="ECO:0007669"/>
    <property type="project" value="TreeGrafter"/>
</dbReference>
<dbReference type="GeneTree" id="ENSGT00440000039367"/>
<organism evidence="11 12">
    <name type="scientific">Hippocampus comes</name>
    <name type="common">Tiger tail seahorse</name>
    <dbReference type="NCBI Taxonomy" id="109280"/>
    <lineage>
        <taxon>Eukaryota</taxon>
        <taxon>Metazoa</taxon>
        <taxon>Chordata</taxon>
        <taxon>Craniata</taxon>
        <taxon>Vertebrata</taxon>
        <taxon>Euteleostomi</taxon>
        <taxon>Actinopterygii</taxon>
        <taxon>Neopterygii</taxon>
        <taxon>Teleostei</taxon>
        <taxon>Neoteleostei</taxon>
        <taxon>Acanthomorphata</taxon>
        <taxon>Syngnathiaria</taxon>
        <taxon>Syngnathiformes</taxon>
        <taxon>Syngnathoidei</taxon>
        <taxon>Syngnathidae</taxon>
        <taxon>Hippocampus</taxon>
    </lineage>
</organism>
<evidence type="ECO:0000259" key="10">
    <source>
        <dbReference type="PROSITE" id="PS51049"/>
    </source>
</evidence>
<dbReference type="GO" id="GO:0005640">
    <property type="term" value="C:nuclear outer membrane"/>
    <property type="evidence" value="ECO:0007669"/>
    <property type="project" value="UniProtKB-SubCell"/>
</dbReference>
<dbReference type="SMART" id="SM00150">
    <property type="entry name" value="SPEC"/>
    <property type="match status" value="3"/>
</dbReference>
<evidence type="ECO:0000256" key="5">
    <source>
        <dbReference type="ARBA" id="ARBA00023136"/>
    </source>
</evidence>
<dbReference type="Pfam" id="PF10541">
    <property type="entry name" value="KASH"/>
    <property type="match status" value="1"/>
</dbReference>
<dbReference type="PANTHER" id="PTHR47535">
    <property type="entry name" value="MUSCLE-SPECIFIC PROTEIN 300 KDA, ISOFORM G"/>
    <property type="match status" value="1"/>
</dbReference>